<keyword evidence="2" id="KW-1185">Reference proteome</keyword>
<organism evidence="1 2">
    <name type="scientific">Centaurea solstitialis</name>
    <name type="common">yellow star-thistle</name>
    <dbReference type="NCBI Taxonomy" id="347529"/>
    <lineage>
        <taxon>Eukaryota</taxon>
        <taxon>Viridiplantae</taxon>
        <taxon>Streptophyta</taxon>
        <taxon>Embryophyta</taxon>
        <taxon>Tracheophyta</taxon>
        <taxon>Spermatophyta</taxon>
        <taxon>Magnoliopsida</taxon>
        <taxon>eudicotyledons</taxon>
        <taxon>Gunneridae</taxon>
        <taxon>Pentapetalae</taxon>
        <taxon>asterids</taxon>
        <taxon>campanulids</taxon>
        <taxon>Asterales</taxon>
        <taxon>Asteraceae</taxon>
        <taxon>Carduoideae</taxon>
        <taxon>Cardueae</taxon>
        <taxon>Centaureinae</taxon>
        <taxon>Centaurea</taxon>
    </lineage>
</organism>
<comment type="caution">
    <text evidence="1">The sequence shown here is derived from an EMBL/GenBank/DDBJ whole genome shotgun (WGS) entry which is preliminary data.</text>
</comment>
<reference evidence="1" key="1">
    <citation type="submission" date="2023-03" db="EMBL/GenBank/DDBJ databases">
        <title>Chromosome-scale reference genome and RAD-based genetic map of yellow starthistle (Centaurea solstitialis) reveal putative structural variation and QTLs associated with invader traits.</title>
        <authorList>
            <person name="Reatini B."/>
            <person name="Cang F.A."/>
            <person name="Jiang Q."/>
            <person name="Mckibben M.T.W."/>
            <person name="Barker M.S."/>
            <person name="Rieseberg L.H."/>
            <person name="Dlugosch K.M."/>
        </authorList>
    </citation>
    <scope>NUCLEOTIDE SEQUENCE</scope>
    <source>
        <strain evidence="1">CAN-66</strain>
        <tissue evidence="1">Leaf</tissue>
    </source>
</reference>
<accession>A0AA38WKM7</accession>
<evidence type="ECO:0000313" key="1">
    <source>
        <dbReference type="EMBL" id="KAJ9564587.1"/>
    </source>
</evidence>
<protein>
    <submittedName>
        <fullName evidence="1">Uncharacterized protein</fullName>
    </submittedName>
</protein>
<dbReference type="EMBL" id="JARYMX010000001">
    <property type="protein sequence ID" value="KAJ9564587.1"/>
    <property type="molecule type" value="Genomic_DNA"/>
</dbReference>
<proteinExistence type="predicted"/>
<gene>
    <name evidence="1" type="ORF">OSB04_000553</name>
</gene>
<name>A0AA38WKM7_9ASTR</name>
<sequence>MWEAIPLLSSSQMALKKSEFCTPIWMQVQQFKKVAHGGSHATFIQHLAIPFGPLVCQRDHTAACYKLKGDVNLDFRPLKKQMTPKLSQVKGHVRHIQSDLRRKKEYLSIDVSFLKKQKKSC</sequence>
<evidence type="ECO:0000313" key="2">
    <source>
        <dbReference type="Proteomes" id="UP001172457"/>
    </source>
</evidence>
<dbReference type="AlphaFoldDB" id="A0AA38WKM7"/>
<dbReference type="Proteomes" id="UP001172457">
    <property type="component" value="Chromosome 1"/>
</dbReference>